<dbReference type="CDD" id="cd03784">
    <property type="entry name" value="GT1_Gtf-like"/>
    <property type="match status" value="1"/>
</dbReference>
<accession>A0A2R6WCI7</accession>
<evidence type="ECO:0000313" key="4">
    <source>
        <dbReference type="EMBL" id="PTQ31570.1"/>
    </source>
</evidence>
<evidence type="ECO:0000256" key="3">
    <source>
        <dbReference type="ARBA" id="ARBA00022679"/>
    </source>
</evidence>
<comment type="similarity">
    <text evidence="1">Belongs to the UDP-glycosyltransferase family.</text>
</comment>
<dbReference type="Gene3D" id="3.40.50.2000">
    <property type="entry name" value="Glycogen Phosphorylase B"/>
    <property type="match status" value="2"/>
</dbReference>
<gene>
    <name evidence="4" type="ORF">MARPO_0109s0005</name>
</gene>
<name>A0A2R6WCI7_MARPO</name>
<dbReference type="PANTHER" id="PTHR48048">
    <property type="entry name" value="GLYCOSYLTRANSFERASE"/>
    <property type="match status" value="1"/>
</dbReference>
<dbReference type="InterPro" id="IPR002213">
    <property type="entry name" value="UDP_glucos_trans"/>
</dbReference>
<evidence type="ECO:0000256" key="1">
    <source>
        <dbReference type="ARBA" id="ARBA00009995"/>
    </source>
</evidence>
<dbReference type="GO" id="GO:0016757">
    <property type="term" value="F:glycosyltransferase activity"/>
    <property type="evidence" value="ECO:0000318"/>
    <property type="project" value="GO_Central"/>
</dbReference>
<dbReference type="PANTHER" id="PTHR48048:SF30">
    <property type="entry name" value="GLYCOSYLTRANSFERASE"/>
    <property type="match status" value="1"/>
</dbReference>
<dbReference type="EMBL" id="KZ772781">
    <property type="protein sequence ID" value="PTQ31570.1"/>
    <property type="molecule type" value="Genomic_DNA"/>
</dbReference>
<keyword evidence="2" id="KW-0328">Glycosyltransferase</keyword>
<dbReference type="Pfam" id="PF00201">
    <property type="entry name" value="UDPGT"/>
    <property type="match status" value="1"/>
</dbReference>
<keyword evidence="5" id="KW-1185">Reference proteome</keyword>
<sequence length="597" mass="67309">MGIDSIASPRKGSKHALVIPVCLQAHMVNIFRHAVELARRGVTITFVSRAMDIAKLTELDQVQQLDFNLLVYEDFQPCEASADTTDRSNPFTWVLNARKFFQPILQKLVADQKAGLPGPTCIISDRILSFAHDAAHELNLPHYQFFSCGANCPTSYRRLFADGTLTLEQEPTRKDFKEVAQFEGRLELRGIPSLRWEEVMQLRSFGGEVMLEMVNRTEEADGFIVNTFYELEAPPIDAIHSPGKVRKLFLIGPVSATAQVKDMPFAGKPDDRGRDCMQWLDSRPARSVVYICFGSLTRFSPVQMSELALAVDATDQSFLWALSRGVSDEAFSNLEELLPPNFRARTSGRGMIVDGWVPQQQILAHPSIGGFVTHRGWNSVLESILSGVPMIAWPQMNNDQFINCQHLVDVQKIAVEVGQTTTPFVTPPVSRVELEKGLRLLMSEEGSGMRSRVLKLKMKAEELGIQIYVQNIVASCTNELERLKNMINILVDLEEKSMKVGAKPQPTTAIQGWTRYFCYDNIKIHLSPPCQYVKYKFLDLVDDRQAFFDNASVAFKNSIKTHIPSSCFDVIVFDMKFESVYFINNDEDDIESRDVFG</sequence>
<keyword evidence="3" id="KW-0808">Transferase</keyword>
<dbReference type="InterPro" id="IPR050481">
    <property type="entry name" value="UDP-glycosyltransf_plant"/>
</dbReference>
<proteinExistence type="inferred from homology"/>
<dbReference type="GO" id="GO:0035251">
    <property type="term" value="F:UDP-glucosyltransferase activity"/>
    <property type="evidence" value="ECO:0007669"/>
    <property type="project" value="InterPro"/>
</dbReference>
<dbReference type="OrthoDB" id="5835829at2759"/>
<dbReference type="SUPFAM" id="SSF53756">
    <property type="entry name" value="UDP-Glycosyltransferase/glycogen phosphorylase"/>
    <property type="match status" value="1"/>
</dbReference>
<dbReference type="AlphaFoldDB" id="A0A2R6WCI7"/>
<organism evidence="4 5">
    <name type="scientific">Marchantia polymorpha</name>
    <name type="common">Common liverwort</name>
    <name type="synonym">Marchantia aquatica</name>
    <dbReference type="NCBI Taxonomy" id="3197"/>
    <lineage>
        <taxon>Eukaryota</taxon>
        <taxon>Viridiplantae</taxon>
        <taxon>Streptophyta</taxon>
        <taxon>Embryophyta</taxon>
        <taxon>Marchantiophyta</taxon>
        <taxon>Marchantiopsida</taxon>
        <taxon>Marchantiidae</taxon>
        <taxon>Marchantiales</taxon>
        <taxon>Marchantiaceae</taxon>
        <taxon>Marchantia</taxon>
    </lineage>
</organism>
<evidence type="ECO:0000313" key="5">
    <source>
        <dbReference type="Proteomes" id="UP000244005"/>
    </source>
</evidence>
<evidence type="ECO:0008006" key="6">
    <source>
        <dbReference type="Google" id="ProtNLM"/>
    </source>
</evidence>
<evidence type="ECO:0000256" key="2">
    <source>
        <dbReference type="ARBA" id="ARBA00022676"/>
    </source>
</evidence>
<feature type="non-terminal residue" evidence="4">
    <location>
        <position position="597"/>
    </location>
</feature>
<dbReference type="Proteomes" id="UP000244005">
    <property type="component" value="Unassembled WGS sequence"/>
</dbReference>
<reference evidence="5" key="1">
    <citation type="journal article" date="2017" name="Cell">
        <title>Insights into land plant evolution garnered from the Marchantia polymorpha genome.</title>
        <authorList>
            <person name="Bowman J.L."/>
            <person name="Kohchi T."/>
            <person name="Yamato K.T."/>
            <person name="Jenkins J."/>
            <person name="Shu S."/>
            <person name="Ishizaki K."/>
            <person name="Yamaoka S."/>
            <person name="Nishihama R."/>
            <person name="Nakamura Y."/>
            <person name="Berger F."/>
            <person name="Adam C."/>
            <person name="Aki S.S."/>
            <person name="Althoff F."/>
            <person name="Araki T."/>
            <person name="Arteaga-Vazquez M.A."/>
            <person name="Balasubrmanian S."/>
            <person name="Barry K."/>
            <person name="Bauer D."/>
            <person name="Boehm C.R."/>
            <person name="Briginshaw L."/>
            <person name="Caballero-Perez J."/>
            <person name="Catarino B."/>
            <person name="Chen F."/>
            <person name="Chiyoda S."/>
            <person name="Chovatia M."/>
            <person name="Davies K.M."/>
            <person name="Delmans M."/>
            <person name="Demura T."/>
            <person name="Dierschke T."/>
            <person name="Dolan L."/>
            <person name="Dorantes-Acosta A.E."/>
            <person name="Eklund D.M."/>
            <person name="Florent S.N."/>
            <person name="Flores-Sandoval E."/>
            <person name="Fujiyama A."/>
            <person name="Fukuzawa H."/>
            <person name="Galik B."/>
            <person name="Grimanelli D."/>
            <person name="Grimwood J."/>
            <person name="Grossniklaus U."/>
            <person name="Hamada T."/>
            <person name="Haseloff J."/>
            <person name="Hetherington A.J."/>
            <person name="Higo A."/>
            <person name="Hirakawa Y."/>
            <person name="Hundley H.N."/>
            <person name="Ikeda Y."/>
            <person name="Inoue K."/>
            <person name="Inoue S.I."/>
            <person name="Ishida S."/>
            <person name="Jia Q."/>
            <person name="Kakita M."/>
            <person name="Kanazawa T."/>
            <person name="Kawai Y."/>
            <person name="Kawashima T."/>
            <person name="Kennedy M."/>
            <person name="Kinose K."/>
            <person name="Kinoshita T."/>
            <person name="Kohara Y."/>
            <person name="Koide E."/>
            <person name="Komatsu K."/>
            <person name="Kopischke S."/>
            <person name="Kubo M."/>
            <person name="Kyozuka J."/>
            <person name="Lagercrantz U."/>
            <person name="Lin S.S."/>
            <person name="Lindquist E."/>
            <person name="Lipzen A.M."/>
            <person name="Lu C.W."/>
            <person name="De Luna E."/>
            <person name="Martienssen R.A."/>
            <person name="Minamino N."/>
            <person name="Mizutani M."/>
            <person name="Mizutani M."/>
            <person name="Mochizuki N."/>
            <person name="Monte I."/>
            <person name="Mosher R."/>
            <person name="Nagasaki H."/>
            <person name="Nakagami H."/>
            <person name="Naramoto S."/>
            <person name="Nishitani K."/>
            <person name="Ohtani M."/>
            <person name="Okamoto T."/>
            <person name="Okumura M."/>
            <person name="Phillips J."/>
            <person name="Pollak B."/>
            <person name="Reinders A."/>
            <person name="Rovekamp M."/>
            <person name="Sano R."/>
            <person name="Sawa S."/>
            <person name="Schmid M.W."/>
            <person name="Shirakawa M."/>
            <person name="Solano R."/>
            <person name="Spunde A."/>
            <person name="Suetsugu N."/>
            <person name="Sugano S."/>
            <person name="Sugiyama A."/>
            <person name="Sun R."/>
            <person name="Suzuki Y."/>
            <person name="Takenaka M."/>
            <person name="Takezawa D."/>
            <person name="Tomogane H."/>
            <person name="Tsuzuki M."/>
            <person name="Ueda T."/>
            <person name="Umeda M."/>
            <person name="Ward J.M."/>
            <person name="Watanabe Y."/>
            <person name="Yazaki K."/>
            <person name="Yokoyama R."/>
            <person name="Yoshitake Y."/>
            <person name="Yotsui I."/>
            <person name="Zachgo S."/>
            <person name="Schmutz J."/>
        </authorList>
    </citation>
    <scope>NUCLEOTIDE SEQUENCE [LARGE SCALE GENOMIC DNA]</scope>
    <source>
        <strain evidence="5">Tak-1</strain>
    </source>
</reference>
<dbReference type="FunFam" id="3.40.50.2000:FF:000056">
    <property type="entry name" value="Glycosyltransferase"/>
    <property type="match status" value="1"/>
</dbReference>
<protein>
    <recommendedName>
        <fullName evidence="6">UDP-glycosyltransferases domain-containing protein</fullName>
    </recommendedName>
</protein>